<dbReference type="EMBL" id="JAOYFB010000036">
    <property type="protein sequence ID" value="KAK4018955.1"/>
    <property type="molecule type" value="Genomic_DNA"/>
</dbReference>
<dbReference type="PANTHER" id="PTHR34153:SF2">
    <property type="entry name" value="SI:CH211-262H13.3-RELATED"/>
    <property type="match status" value="1"/>
</dbReference>
<organism evidence="3 4">
    <name type="scientific">Daphnia magna</name>
    <dbReference type="NCBI Taxonomy" id="35525"/>
    <lineage>
        <taxon>Eukaryota</taxon>
        <taxon>Metazoa</taxon>
        <taxon>Ecdysozoa</taxon>
        <taxon>Arthropoda</taxon>
        <taxon>Crustacea</taxon>
        <taxon>Branchiopoda</taxon>
        <taxon>Diplostraca</taxon>
        <taxon>Cladocera</taxon>
        <taxon>Anomopoda</taxon>
        <taxon>Daphniidae</taxon>
        <taxon>Daphnia</taxon>
    </lineage>
</organism>
<feature type="domain" description="SNF2 N-terminal" evidence="2">
    <location>
        <begin position="65"/>
        <end position="108"/>
    </location>
</feature>
<sequence length="595" mass="65612">MKVMHQLFVIKPIHHPNILYGTLLTQSSLMLWWIRFLADPCVHIRTMVLFSCANACLMGFKTPHMYGTIVADEMGLGKTLRCITVILLVVQKPKKEKNSFVTPPLTLLLRESQKKIHVDKFFFFPREVFRRSSPWPSKITRDCNNMTGNKRGIPNQPTKHSFAIVKFHLPGNSYQFDIAPLDWLRKSGNRNTCYWPSEDEVRSSTQLVTLINKNAVVDKETWSVFTVTVIAKFDTYKGAQDKLKDVIAGEPVVSTDLEKRGKGGRSAAKKRKTAAALTPVPIASTCASFILSDGGPSSSPPSPSSPSPAPEDAPTNYGLNGHSSDVSFTGLPLLLTSDDEHGRSSTQRESTQIIRSRRAGNQHQDISVATLVSIPSAPAFEPQQRTLTPQVAFAKKSAPTVAARDPTTSVMSPCDAKKLDDILQTNIRILRGLEQVKATQTDIQNTLSVIMNNTIPSDPELLGIKDDLCLPVKSLTAFDRINLIIREDKTKRLKLKSYLTGVGGTEHRIVGKVLHKLMRYSVASQFCFKGQNGEKRCFCTTAVSAVAIESLRATPGVRLTEEQIAVKIGRWLKAAPQKIGSDDKSDDDGDSSTGN</sequence>
<dbReference type="Pfam" id="PF00176">
    <property type="entry name" value="SNF2-rel_dom"/>
    <property type="match status" value="1"/>
</dbReference>
<evidence type="ECO:0000259" key="2">
    <source>
        <dbReference type="Pfam" id="PF00176"/>
    </source>
</evidence>
<comment type="caution">
    <text evidence="3">The sequence shown here is derived from an EMBL/GenBank/DDBJ whole genome shotgun (WGS) entry which is preliminary data.</text>
</comment>
<name>A0ABR0A1X1_9CRUS</name>
<dbReference type="PANTHER" id="PTHR34153">
    <property type="entry name" value="SI:CH211-262H13.3-RELATED-RELATED"/>
    <property type="match status" value="1"/>
</dbReference>
<proteinExistence type="predicted"/>
<feature type="compositionally biased region" description="Acidic residues" evidence="1">
    <location>
        <begin position="584"/>
        <end position="595"/>
    </location>
</feature>
<protein>
    <recommendedName>
        <fullName evidence="2">SNF2 N-terminal domain-containing protein</fullName>
    </recommendedName>
</protein>
<dbReference type="InterPro" id="IPR000330">
    <property type="entry name" value="SNF2_N"/>
</dbReference>
<dbReference type="Proteomes" id="UP001234178">
    <property type="component" value="Unassembled WGS sequence"/>
</dbReference>
<feature type="region of interest" description="Disordered" evidence="1">
    <location>
        <begin position="576"/>
        <end position="595"/>
    </location>
</feature>
<reference evidence="3 4" key="1">
    <citation type="journal article" date="2023" name="Nucleic Acids Res.">
        <title>The hologenome of Daphnia magna reveals possible DNA methylation and microbiome-mediated evolution of the host genome.</title>
        <authorList>
            <person name="Chaturvedi A."/>
            <person name="Li X."/>
            <person name="Dhandapani V."/>
            <person name="Marshall H."/>
            <person name="Kissane S."/>
            <person name="Cuenca-Cambronero M."/>
            <person name="Asole G."/>
            <person name="Calvet F."/>
            <person name="Ruiz-Romero M."/>
            <person name="Marangio P."/>
            <person name="Guigo R."/>
            <person name="Rago D."/>
            <person name="Mirbahai L."/>
            <person name="Eastwood N."/>
            <person name="Colbourne J.K."/>
            <person name="Zhou J."/>
            <person name="Mallon E."/>
            <person name="Orsini L."/>
        </authorList>
    </citation>
    <scope>NUCLEOTIDE SEQUENCE [LARGE SCALE GENOMIC DNA]</scope>
    <source>
        <strain evidence="3">LRV0_1</strain>
    </source>
</reference>
<evidence type="ECO:0000313" key="3">
    <source>
        <dbReference type="EMBL" id="KAK4018955.1"/>
    </source>
</evidence>
<dbReference type="InterPro" id="IPR038718">
    <property type="entry name" value="SNF2-like_sf"/>
</dbReference>
<dbReference type="Gene3D" id="3.40.50.10810">
    <property type="entry name" value="Tandem AAA-ATPase domain"/>
    <property type="match status" value="1"/>
</dbReference>
<evidence type="ECO:0000313" key="4">
    <source>
        <dbReference type="Proteomes" id="UP001234178"/>
    </source>
</evidence>
<keyword evidence="4" id="KW-1185">Reference proteome</keyword>
<feature type="region of interest" description="Disordered" evidence="1">
    <location>
        <begin position="335"/>
        <end position="362"/>
    </location>
</feature>
<gene>
    <name evidence="3" type="ORF">OUZ56_000990</name>
</gene>
<feature type="region of interest" description="Disordered" evidence="1">
    <location>
        <begin position="291"/>
        <end position="322"/>
    </location>
</feature>
<accession>A0ABR0A1X1</accession>
<feature type="compositionally biased region" description="Polar residues" evidence="1">
    <location>
        <begin position="344"/>
        <end position="354"/>
    </location>
</feature>
<evidence type="ECO:0000256" key="1">
    <source>
        <dbReference type="SAM" id="MobiDB-lite"/>
    </source>
</evidence>
<feature type="compositionally biased region" description="Pro residues" evidence="1">
    <location>
        <begin position="298"/>
        <end position="311"/>
    </location>
</feature>